<feature type="region of interest" description="Disordered" evidence="2">
    <location>
        <begin position="202"/>
        <end position="227"/>
    </location>
</feature>
<dbReference type="RefSeq" id="WP_184672382.1">
    <property type="nucleotide sequence ID" value="NZ_BAABAI010000007.1"/>
</dbReference>
<dbReference type="GO" id="GO:0003677">
    <property type="term" value="F:DNA binding"/>
    <property type="evidence" value="ECO:0007669"/>
    <property type="project" value="UniProtKB-KW"/>
</dbReference>
<dbReference type="PANTHER" id="PTHR30204">
    <property type="entry name" value="REDOX-CYCLING DRUG-SENSING TRANSCRIPTIONAL ACTIVATOR SOXR"/>
    <property type="match status" value="1"/>
</dbReference>
<evidence type="ECO:0000256" key="2">
    <source>
        <dbReference type="SAM" id="MobiDB-lite"/>
    </source>
</evidence>
<organism evidence="4 5">
    <name type="scientific">Saccharothrix violaceirubra</name>
    <dbReference type="NCBI Taxonomy" id="413306"/>
    <lineage>
        <taxon>Bacteria</taxon>
        <taxon>Bacillati</taxon>
        <taxon>Actinomycetota</taxon>
        <taxon>Actinomycetes</taxon>
        <taxon>Pseudonocardiales</taxon>
        <taxon>Pseudonocardiaceae</taxon>
        <taxon>Saccharothrix</taxon>
    </lineage>
</organism>
<feature type="domain" description="HTH merR-type" evidence="3">
    <location>
        <begin position="1"/>
        <end position="70"/>
    </location>
</feature>
<keyword evidence="5" id="KW-1185">Reference proteome</keyword>
<dbReference type="Proteomes" id="UP000542674">
    <property type="component" value="Unassembled WGS sequence"/>
</dbReference>
<sequence>MRIAELSRQAGVPVATIKYYLREGLLHAGERTSPNQARYDDTHLHRLRLVRAMVQVGGLSIAKVREVLGALDDPERSEHRAMGAMSAALTPRHFEHDDKIAYEQARAFLKRNKWPVRTKLPAFQALVDVLAAARDVGHDRFIDHLDRYVDACMTMAEADVEYAFMAKTRDTSFENVVIGTVLGDAVVAAVRRLAQAEVSGRTLGEVKDEDEPEPDGPDCVENEWDGD</sequence>
<dbReference type="CDD" id="cd04780">
    <property type="entry name" value="HTH_MerR-like_sg5"/>
    <property type="match status" value="1"/>
</dbReference>
<evidence type="ECO:0000256" key="1">
    <source>
        <dbReference type="ARBA" id="ARBA00023125"/>
    </source>
</evidence>
<dbReference type="AlphaFoldDB" id="A0A7W7T6P2"/>
<dbReference type="GO" id="GO:0003700">
    <property type="term" value="F:DNA-binding transcription factor activity"/>
    <property type="evidence" value="ECO:0007669"/>
    <property type="project" value="InterPro"/>
</dbReference>
<dbReference type="SUPFAM" id="SSF46955">
    <property type="entry name" value="Putative DNA-binding domain"/>
    <property type="match status" value="1"/>
</dbReference>
<feature type="compositionally biased region" description="Acidic residues" evidence="2">
    <location>
        <begin position="207"/>
        <end position="227"/>
    </location>
</feature>
<dbReference type="EMBL" id="JACHJS010000001">
    <property type="protein sequence ID" value="MBB4967569.1"/>
    <property type="molecule type" value="Genomic_DNA"/>
</dbReference>
<gene>
    <name evidence="4" type="ORF">F4559_004928</name>
</gene>
<dbReference type="PROSITE" id="PS50937">
    <property type="entry name" value="HTH_MERR_2"/>
    <property type="match status" value="1"/>
</dbReference>
<dbReference type="PRINTS" id="PR00040">
    <property type="entry name" value="HTHMERR"/>
</dbReference>
<dbReference type="InterPro" id="IPR047057">
    <property type="entry name" value="MerR_fam"/>
</dbReference>
<proteinExistence type="predicted"/>
<comment type="caution">
    <text evidence="4">The sequence shown here is derived from an EMBL/GenBank/DDBJ whole genome shotgun (WGS) entry which is preliminary data.</text>
</comment>
<evidence type="ECO:0000259" key="3">
    <source>
        <dbReference type="PROSITE" id="PS50937"/>
    </source>
</evidence>
<dbReference type="InterPro" id="IPR009061">
    <property type="entry name" value="DNA-bd_dom_put_sf"/>
</dbReference>
<reference evidence="4 5" key="1">
    <citation type="submission" date="2020-08" db="EMBL/GenBank/DDBJ databases">
        <title>Sequencing the genomes of 1000 actinobacteria strains.</title>
        <authorList>
            <person name="Klenk H.-P."/>
        </authorList>
    </citation>
    <scope>NUCLEOTIDE SEQUENCE [LARGE SCALE GENOMIC DNA]</scope>
    <source>
        <strain evidence="4 5">DSM 45084</strain>
    </source>
</reference>
<keyword evidence="1 4" id="KW-0238">DNA-binding</keyword>
<dbReference type="Pfam" id="PF13411">
    <property type="entry name" value="MerR_1"/>
    <property type="match status" value="1"/>
</dbReference>
<protein>
    <submittedName>
        <fullName evidence="4">DNA-binding transcriptional MerR regulator</fullName>
    </submittedName>
</protein>
<accession>A0A7W7T6P2</accession>
<dbReference type="SMART" id="SM00422">
    <property type="entry name" value="HTH_MERR"/>
    <property type="match status" value="1"/>
</dbReference>
<dbReference type="PANTHER" id="PTHR30204:SF98">
    <property type="entry name" value="HTH-TYPE TRANSCRIPTIONAL REGULATOR ADHR"/>
    <property type="match status" value="1"/>
</dbReference>
<evidence type="ECO:0000313" key="4">
    <source>
        <dbReference type="EMBL" id="MBB4967569.1"/>
    </source>
</evidence>
<dbReference type="Gene3D" id="1.10.1660.10">
    <property type="match status" value="1"/>
</dbReference>
<name>A0A7W7T6P2_9PSEU</name>
<dbReference type="InterPro" id="IPR000551">
    <property type="entry name" value="MerR-type_HTH_dom"/>
</dbReference>
<evidence type="ECO:0000313" key="5">
    <source>
        <dbReference type="Proteomes" id="UP000542674"/>
    </source>
</evidence>